<evidence type="ECO:0000256" key="3">
    <source>
        <dbReference type="SAM" id="MobiDB-lite"/>
    </source>
</evidence>
<dbReference type="Proteomes" id="UP000650833">
    <property type="component" value="Unassembled WGS sequence"/>
</dbReference>
<accession>A0A8H7RBI2</accession>
<proteinExistence type="predicted"/>
<dbReference type="GO" id="GO:0003723">
    <property type="term" value="F:RNA binding"/>
    <property type="evidence" value="ECO:0007669"/>
    <property type="project" value="UniProtKB-UniRule"/>
</dbReference>
<name>A0A8H7RBI2_9FUNG</name>
<feature type="region of interest" description="Disordered" evidence="3">
    <location>
        <begin position="1"/>
        <end position="55"/>
    </location>
</feature>
<dbReference type="PROSITE" id="PS50102">
    <property type="entry name" value="RRM"/>
    <property type="match status" value="1"/>
</dbReference>
<dbReference type="EMBL" id="JAEPRC010000147">
    <property type="protein sequence ID" value="KAG2206581.1"/>
    <property type="molecule type" value="Genomic_DNA"/>
</dbReference>
<evidence type="ECO:0000259" key="5">
    <source>
        <dbReference type="PROSITE" id="PS50961"/>
    </source>
</evidence>
<evidence type="ECO:0000256" key="2">
    <source>
        <dbReference type="PROSITE-ProRule" id="PRU00332"/>
    </source>
</evidence>
<protein>
    <recommendedName>
        <fullName evidence="8">Lupus La protein</fullName>
    </recommendedName>
</protein>
<feature type="domain" description="RRM" evidence="4">
    <location>
        <begin position="180"/>
        <end position="272"/>
    </location>
</feature>
<keyword evidence="1 2" id="KW-0694">RNA-binding</keyword>
<sequence length="447" mass="50386">MSDQTAVDTKPIKDESMNEVTYEEKAESAQTAVDTKDETMEAVEEPSVAVPEDATTTKVEYPPNVHKVHRQLLAIFDPENIKKDNFFRELVERDPEHWVLIKKLSMIKRFKEILEGDLSLFEQAVALAPQDFELNEEKTQLRCIKKEPEAKKDNHADNVDKKTAHNQQVILSHFEVQNKRSIYSKGFTIDPEPTEAELKAFYGKFGRVLALRHRREGAGNKRNEGPFKGSIFVEFETPEIAQRVVDEATTYNEMELTNMIKGDYVEMKRVEKFSDAEYNFSHIAHRHLVEYSNGQEYSFKEIKELVKTVANVGRLEPLETKGTGVLEIFKTTPEEFLAKLKDQKLENINFCLVSAAARTHFNKIQKEAAKNGRGNGRGGGRGGRGGRGNGRGGRGSGGRGRGGRHGDNNNNNDGRKRGNDNPNNEEINKRARTIVEVKASAITAPTK</sequence>
<dbReference type="InterPro" id="IPR036390">
    <property type="entry name" value="WH_DNA-bd_sf"/>
</dbReference>
<evidence type="ECO:0000313" key="7">
    <source>
        <dbReference type="Proteomes" id="UP000650833"/>
    </source>
</evidence>
<feature type="region of interest" description="Disordered" evidence="3">
    <location>
        <begin position="367"/>
        <end position="432"/>
    </location>
</feature>
<dbReference type="CDD" id="cd12291">
    <property type="entry name" value="RRM1_La"/>
    <property type="match status" value="1"/>
</dbReference>
<feature type="compositionally biased region" description="Gly residues" evidence="3">
    <location>
        <begin position="373"/>
        <end position="400"/>
    </location>
</feature>
<dbReference type="InterPro" id="IPR006630">
    <property type="entry name" value="La_HTH"/>
</dbReference>
<evidence type="ECO:0000256" key="1">
    <source>
        <dbReference type="ARBA" id="ARBA00022884"/>
    </source>
</evidence>
<dbReference type="AlphaFoldDB" id="A0A8H7RBI2"/>
<dbReference type="InterPro" id="IPR036388">
    <property type="entry name" value="WH-like_DNA-bd_sf"/>
</dbReference>
<evidence type="ECO:0000259" key="4">
    <source>
        <dbReference type="PROSITE" id="PS50102"/>
    </source>
</evidence>
<dbReference type="SUPFAM" id="SSF54928">
    <property type="entry name" value="RNA-binding domain, RBD"/>
    <property type="match status" value="1"/>
</dbReference>
<comment type="caution">
    <text evidence="6">The sequence shown here is derived from an EMBL/GenBank/DDBJ whole genome shotgun (WGS) entry which is preliminary data.</text>
</comment>
<evidence type="ECO:0000313" key="6">
    <source>
        <dbReference type="EMBL" id="KAG2206581.1"/>
    </source>
</evidence>
<feature type="domain" description="HTH La-type RNA-binding" evidence="5">
    <location>
        <begin position="58"/>
        <end position="151"/>
    </location>
</feature>
<evidence type="ECO:0008006" key="8">
    <source>
        <dbReference type="Google" id="ProtNLM"/>
    </source>
</evidence>
<dbReference type="InterPro" id="IPR000504">
    <property type="entry name" value="RRM_dom"/>
</dbReference>
<dbReference type="PROSITE" id="PS50961">
    <property type="entry name" value="HTH_LA"/>
    <property type="match status" value="1"/>
</dbReference>
<dbReference type="InterPro" id="IPR035979">
    <property type="entry name" value="RBD_domain_sf"/>
</dbReference>
<dbReference type="SUPFAM" id="SSF46785">
    <property type="entry name" value="Winged helix' DNA-binding domain"/>
    <property type="match status" value="1"/>
</dbReference>
<dbReference type="Pfam" id="PF00076">
    <property type="entry name" value="RRM_1"/>
    <property type="match status" value="1"/>
</dbReference>
<organism evidence="6 7">
    <name type="scientific">Mucor plumbeus</name>
    <dbReference type="NCBI Taxonomy" id="97098"/>
    <lineage>
        <taxon>Eukaryota</taxon>
        <taxon>Fungi</taxon>
        <taxon>Fungi incertae sedis</taxon>
        <taxon>Mucoromycota</taxon>
        <taxon>Mucoromycotina</taxon>
        <taxon>Mucoromycetes</taxon>
        <taxon>Mucorales</taxon>
        <taxon>Mucorineae</taxon>
        <taxon>Mucoraceae</taxon>
        <taxon>Mucor</taxon>
    </lineage>
</organism>
<reference evidence="6" key="1">
    <citation type="submission" date="2020-12" db="EMBL/GenBank/DDBJ databases">
        <title>Metabolic potential, ecology and presence of endohyphal bacteria is reflected in genomic diversity of Mucoromycotina.</title>
        <authorList>
            <person name="Muszewska A."/>
            <person name="Okrasinska A."/>
            <person name="Steczkiewicz K."/>
            <person name="Drgas O."/>
            <person name="Orlowska M."/>
            <person name="Perlinska-Lenart U."/>
            <person name="Aleksandrzak-Piekarczyk T."/>
            <person name="Szatraj K."/>
            <person name="Zielenkiewicz U."/>
            <person name="Pilsyk S."/>
            <person name="Malc E."/>
            <person name="Mieczkowski P."/>
            <person name="Kruszewska J.S."/>
            <person name="Biernat P."/>
            <person name="Pawlowska J."/>
        </authorList>
    </citation>
    <scope>NUCLEOTIDE SEQUENCE</scope>
    <source>
        <strain evidence="6">CBS 226.32</strain>
    </source>
</reference>
<gene>
    <name evidence="6" type="ORF">INT46_002836</name>
</gene>
<dbReference type="InterPro" id="IPR012677">
    <property type="entry name" value="Nucleotide-bd_a/b_plait_sf"/>
</dbReference>
<dbReference type="OrthoDB" id="439993at2759"/>
<dbReference type="Gene3D" id="1.10.10.10">
    <property type="entry name" value="Winged helix-like DNA-binding domain superfamily/Winged helix DNA-binding domain"/>
    <property type="match status" value="1"/>
</dbReference>
<feature type="compositionally biased region" description="Basic and acidic residues" evidence="3">
    <location>
        <begin position="10"/>
        <end position="27"/>
    </location>
</feature>
<keyword evidence="7" id="KW-1185">Reference proteome</keyword>
<dbReference type="Gene3D" id="3.30.70.330">
    <property type="match status" value="1"/>
</dbReference>